<evidence type="ECO:0000259" key="3">
    <source>
        <dbReference type="Pfam" id="PF20990"/>
    </source>
</evidence>
<dbReference type="InterPro" id="IPR048389">
    <property type="entry name" value="YciQ-like_C"/>
</dbReference>
<evidence type="ECO:0000256" key="2">
    <source>
        <dbReference type="SAM" id="Phobius"/>
    </source>
</evidence>
<feature type="domain" description="Predicted membrane protein YciQ-like C-terminal" evidence="3">
    <location>
        <begin position="86"/>
        <end position="323"/>
    </location>
</feature>
<dbReference type="RefSeq" id="WP_386053539.1">
    <property type="nucleotide sequence ID" value="NZ_JBHTKH010000009.1"/>
</dbReference>
<feature type="transmembrane region" description="Helical" evidence="2">
    <location>
        <begin position="223"/>
        <end position="245"/>
    </location>
</feature>
<feature type="compositionally biased region" description="Basic and acidic residues" evidence="1">
    <location>
        <begin position="142"/>
        <end position="153"/>
    </location>
</feature>
<dbReference type="Proteomes" id="UP001597046">
    <property type="component" value="Unassembled WGS sequence"/>
</dbReference>
<dbReference type="Pfam" id="PF20990">
    <property type="entry name" value="DUF2207_C"/>
    <property type="match status" value="1"/>
</dbReference>
<keyword evidence="2" id="KW-0812">Transmembrane</keyword>
<gene>
    <name evidence="4" type="ORF">ACFQ2V_14395</name>
</gene>
<feature type="transmembrane region" description="Helical" evidence="2">
    <location>
        <begin position="251"/>
        <end position="269"/>
    </location>
</feature>
<protein>
    <submittedName>
        <fullName evidence="4">DUF2207 family protein</fullName>
    </submittedName>
</protein>
<evidence type="ECO:0000313" key="4">
    <source>
        <dbReference type="EMBL" id="MFD1055502.1"/>
    </source>
</evidence>
<proteinExistence type="predicted"/>
<organism evidence="4 5">
    <name type="scientific">Terrabacter terrigena</name>
    <dbReference type="NCBI Taxonomy" id="574718"/>
    <lineage>
        <taxon>Bacteria</taxon>
        <taxon>Bacillati</taxon>
        <taxon>Actinomycetota</taxon>
        <taxon>Actinomycetes</taxon>
        <taxon>Micrococcales</taxon>
        <taxon>Intrasporangiaceae</taxon>
        <taxon>Terrabacter</taxon>
    </lineage>
</organism>
<feature type="region of interest" description="Disordered" evidence="1">
    <location>
        <begin position="132"/>
        <end position="159"/>
    </location>
</feature>
<comment type="caution">
    <text evidence="4">The sequence shown here is derived from an EMBL/GenBank/DDBJ whole genome shotgun (WGS) entry which is preliminary data.</text>
</comment>
<evidence type="ECO:0000313" key="5">
    <source>
        <dbReference type="Proteomes" id="UP001597046"/>
    </source>
</evidence>
<keyword evidence="2" id="KW-0472">Membrane</keyword>
<reference evidence="5" key="1">
    <citation type="journal article" date="2019" name="Int. J. Syst. Evol. Microbiol.">
        <title>The Global Catalogue of Microorganisms (GCM) 10K type strain sequencing project: providing services to taxonomists for standard genome sequencing and annotation.</title>
        <authorList>
            <consortium name="The Broad Institute Genomics Platform"/>
            <consortium name="The Broad Institute Genome Sequencing Center for Infectious Disease"/>
            <person name="Wu L."/>
            <person name="Ma J."/>
        </authorList>
    </citation>
    <scope>NUCLEOTIDE SEQUENCE [LARGE SCALE GENOMIC DNA]</scope>
    <source>
        <strain evidence="5">CCUG 57508</strain>
    </source>
</reference>
<keyword evidence="5" id="KW-1185">Reference proteome</keyword>
<feature type="region of interest" description="Disordered" evidence="1">
    <location>
        <begin position="66"/>
        <end position="85"/>
    </location>
</feature>
<dbReference type="EMBL" id="JBHTKH010000009">
    <property type="protein sequence ID" value="MFD1055502.1"/>
    <property type="molecule type" value="Genomic_DNA"/>
</dbReference>
<evidence type="ECO:0000256" key="1">
    <source>
        <dbReference type="SAM" id="MobiDB-lite"/>
    </source>
</evidence>
<accession>A0ABW3MXS5</accession>
<feature type="transmembrane region" description="Helical" evidence="2">
    <location>
        <begin position="23"/>
        <end position="43"/>
    </location>
</feature>
<name>A0ABW3MXS5_9MICO</name>
<sequence length="427" mass="45249">MTSITGQAMAYAVAPALVDRDTVVGASLLGLVPLALAGLVVLVKWWRGRDEVFDALTPGLVPDDPARAPRHRARGGEWSGTVAPAFAPPREVRPGVVGTVIDGVAHAHDVSATLVDLAVRGWFRIVEVAAGGASPDQGTDTGRGKARDWELRRTATPPDEAPSAFERLLLDRLFEGRDTVRLSSLKGSFAITMREAQIGLYREVVDRGWYAGHPRARNGRTRAVGLVVLVPLTLVAAGVLVTDLADEHDWSLTPLLVGLVLALVVLARWGGTRTPRTAEGSALRIQALGFREYLATAEVGRLRFEEKRALLSSYLPYAVAFGLTGHFAALLRELAKDSHWTDYVDGLDWYDFGGGDGDVSLGDALSGFGDAAGELSGLDALTDVGGVFDGVDGFTDATDSLFSFDGLTGCGTGFDGCDGCDLPGCDF</sequence>
<keyword evidence="2" id="KW-1133">Transmembrane helix</keyword>